<dbReference type="InterPro" id="IPR036770">
    <property type="entry name" value="Ankyrin_rpt-contain_sf"/>
</dbReference>
<reference evidence="1" key="1">
    <citation type="submission" date="2020-01" db="EMBL/GenBank/DDBJ databases">
        <title>Development of genomics and gene disruption for Polysphondylium violaceum indicates a role for the polyketide synthase stlB in stalk morphogenesis.</title>
        <authorList>
            <person name="Narita B."/>
            <person name="Kawabe Y."/>
            <person name="Kin K."/>
            <person name="Saito T."/>
            <person name="Gibbs R."/>
            <person name="Kuspa A."/>
            <person name="Muzny D."/>
            <person name="Queller D."/>
            <person name="Richards S."/>
            <person name="Strassman J."/>
            <person name="Sucgang R."/>
            <person name="Worley K."/>
            <person name="Schaap P."/>
        </authorList>
    </citation>
    <scope>NUCLEOTIDE SEQUENCE</scope>
    <source>
        <strain evidence="1">QSvi11</strain>
    </source>
</reference>
<name>A0A8J4PTR5_9MYCE</name>
<dbReference type="EMBL" id="AJWJ01000284">
    <property type="protein sequence ID" value="KAF2072394.1"/>
    <property type="molecule type" value="Genomic_DNA"/>
</dbReference>
<evidence type="ECO:0008006" key="3">
    <source>
        <dbReference type="Google" id="ProtNLM"/>
    </source>
</evidence>
<sequence length="444" mass="52718">MDITIRGCKFGVIYIYQVLKRYCNLDSSFGDLPGALSPLKFSIKLWNGSFQSFIAQSSIYYHVHSLYSRCGMVIITFDLYDKESLDDVQRYIDEITHYTSRPTPIFIVGINPAISNRDGTEIVDYSPMFKNNYHYYNFDLYNATEQTLYDFDKYLINSIELMINSKIKVTDHLLKEPVKKIQGTILPNLTIDQYLSVSPPKKTFKDQQERDYYESLFFKVFRDKMLLKYIFESVSWLHRQVRIRAFSFYNSPINHLIINNKLNYLKEKQMIQHNNSNNSNISDNRNIYFREILKEEFSYINVVYLLRSSQLDFEFFKFVYDKYRHHFVPFHNPSEVVGFEELATPFENAIIGGNMEIVLFLYNELLDKENLSRVSFEYAVSFGHLPIVKFLKEHEAEAFQEKRYLVESIKLSKKFNHPHVTKYLEKQLSKIETGVFKKLFNKLK</sequence>
<dbReference type="AlphaFoldDB" id="A0A8J4PTR5"/>
<keyword evidence="2" id="KW-1185">Reference proteome</keyword>
<dbReference type="Gene3D" id="3.40.50.300">
    <property type="entry name" value="P-loop containing nucleotide triphosphate hydrolases"/>
    <property type="match status" value="1"/>
</dbReference>
<evidence type="ECO:0000313" key="2">
    <source>
        <dbReference type="Proteomes" id="UP000695562"/>
    </source>
</evidence>
<proteinExistence type="predicted"/>
<dbReference type="Proteomes" id="UP000695562">
    <property type="component" value="Unassembled WGS sequence"/>
</dbReference>
<evidence type="ECO:0000313" key="1">
    <source>
        <dbReference type="EMBL" id="KAF2072394.1"/>
    </source>
</evidence>
<accession>A0A8J4PTR5</accession>
<dbReference type="SUPFAM" id="SSF52540">
    <property type="entry name" value="P-loop containing nucleoside triphosphate hydrolases"/>
    <property type="match status" value="1"/>
</dbReference>
<gene>
    <name evidence="1" type="ORF">CYY_006286</name>
</gene>
<organism evidence="1 2">
    <name type="scientific">Polysphondylium violaceum</name>
    <dbReference type="NCBI Taxonomy" id="133409"/>
    <lineage>
        <taxon>Eukaryota</taxon>
        <taxon>Amoebozoa</taxon>
        <taxon>Evosea</taxon>
        <taxon>Eumycetozoa</taxon>
        <taxon>Dictyostelia</taxon>
        <taxon>Dictyosteliales</taxon>
        <taxon>Dictyosteliaceae</taxon>
        <taxon>Polysphondylium</taxon>
    </lineage>
</organism>
<dbReference type="InterPro" id="IPR027417">
    <property type="entry name" value="P-loop_NTPase"/>
</dbReference>
<protein>
    <recommendedName>
        <fullName evidence="3">Ankyrin repeat-containing protein</fullName>
    </recommendedName>
</protein>
<dbReference type="SUPFAM" id="SSF48403">
    <property type="entry name" value="Ankyrin repeat"/>
    <property type="match status" value="1"/>
</dbReference>
<comment type="caution">
    <text evidence="1">The sequence shown here is derived from an EMBL/GenBank/DDBJ whole genome shotgun (WGS) entry which is preliminary data.</text>
</comment>